<dbReference type="InterPro" id="IPR000326">
    <property type="entry name" value="PAP2/HPO"/>
</dbReference>
<dbReference type="PANTHER" id="PTHR14969:SF13">
    <property type="entry name" value="AT30094P"/>
    <property type="match status" value="1"/>
</dbReference>
<feature type="transmembrane region" description="Helical" evidence="1">
    <location>
        <begin position="76"/>
        <end position="93"/>
    </location>
</feature>
<feature type="transmembrane region" description="Helical" evidence="1">
    <location>
        <begin position="100"/>
        <end position="117"/>
    </location>
</feature>
<feature type="domain" description="Phosphatidic acid phosphatase type 2/haloperoxidase" evidence="2">
    <location>
        <begin position="102"/>
        <end position="212"/>
    </location>
</feature>
<evidence type="ECO:0000313" key="3">
    <source>
        <dbReference type="EMBL" id="KPL56800.1"/>
    </source>
</evidence>
<dbReference type="AlphaFoldDB" id="A0A837NG37"/>
<feature type="transmembrane region" description="Helical" evidence="1">
    <location>
        <begin position="171"/>
        <end position="191"/>
    </location>
</feature>
<evidence type="ECO:0000259" key="2">
    <source>
        <dbReference type="SMART" id="SM00014"/>
    </source>
</evidence>
<proteinExistence type="predicted"/>
<dbReference type="CDD" id="cd03392">
    <property type="entry name" value="PAP2_like_2"/>
    <property type="match status" value="1"/>
</dbReference>
<gene>
    <name evidence="3" type="ORF">N876_0205765</name>
</gene>
<evidence type="ECO:0000256" key="1">
    <source>
        <dbReference type="SAM" id="Phobius"/>
    </source>
</evidence>
<keyword evidence="1" id="KW-0812">Transmembrane</keyword>
<sequence>MAIIYLSEESVLKQRSWQRSDSLILLIFIGWLGWTAAVWQRAPWLTHFDTTVANFWHHSPQWFQHAMVTYTQLGNPHTITIITLIIGLALWLGHNPRGAVFFWVTTWLIAGYGNYLIKQVIMRPRPTAWRLVQIGGYSYPSGHSTTTTVLIGSLLVLAFDYWHRNALTGWLTALGITAILLMMISRVIVGVHYPSDTIGGLLLGSVLLYISARFSMRYRHGPLRLRP</sequence>
<dbReference type="SUPFAM" id="SSF48317">
    <property type="entry name" value="Acid phosphatase/Vanadium-dependent haloperoxidase"/>
    <property type="match status" value="1"/>
</dbReference>
<reference evidence="3" key="1">
    <citation type="journal article" date="2016" name="Genome Announc.">
        <title>Draft Genome Sequence of Lactobacillus plantarum 2025.</title>
        <authorList>
            <person name="Karlyshev A.V."/>
            <person name="Khlebnikov V.C."/>
            <person name="Kosarev I.V."/>
            <person name="Abramov V.M."/>
        </authorList>
    </citation>
    <scope>NUCLEOTIDE SEQUENCE [LARGE SCALE GENOMIC DNA]</scope>
    <source>
        <strain evidence="3">2025</strain>
    </source>
</reference>
<dbReference type="SMART" id="SM00014">
    <property type="entry name" value="acidPPc"/>
    <property type="match status" value="1"/>
</dbReference>
<dbReference type="PANTHER" id="PTHR14969">
    <property type="entry name" value="SPHINGOSINE-1-PHOSPHATE PHOSPHOHYDROLASE"/>
    <property type="match status" value="1"/>
</dbReference>
<protein>
    <submittedName>
        <fullName evidence="3">Phospholipid phosphatase</fullName>
    </submittedName>
</protein>
<dbReference type="EMBL" id="AVFJ02000013">
    <property type="protein sequence ID" value="KPL56800.1"/>
    <property type="molecule type" value="Genomic_DNA"/>
</dbReference>
<accession>A0A837NG37</accession>
<feature type="transmembrane region" description="Helical" evidence="1">
    <location>
        <begin position="23"/>
        <end position="42"/>
    </location>
</feature>
<keyword evidence="1" id="KW-0472">Membrane</keyword>
<feature type="transmembrane region" description="Helical" evidence="1">
    <location>
        <begin position="137"/>
        <end position="159"/>
    </location>
</feature>
<organism evidence="3">
    <name type="scientific">Lactiplantibacillus plantarum 2025</name>
    <dbReference type="NCBI Taxonomy" id="1385856"/>
    <lineage>
        <taxon>Bacteria</taxon>
        <taxon>Bacillati</taxon>
        <taxon>Bacillota</taxon>
        <taxon>Bacilli</taxon>
        <taxon>Lactobacillales</taxon>
        <taxon>Lactobacillaceae</taxon>
        <taxon>Lactiplantibacillus</taxon>
    </lineage>
</organism>
<feature type="transmembrane region" description="Helical" evidence="1">
    <location>
        <begin position="197"/>
        <end position="216"/>
    </location>
</feature>
<dbReference type="InterPro" id="IPR036938">
    <property type="entry name" value="PAP2/HPO_sf"/>
</dbReference>
<comment type="caution">
    <text evidence="3">The sequence shown here is derived from an EMBL/GenBank/DDBJ whole genome shotgun (WGS) entry which is preliminary data.</text>
</comment>
<dbReference type="Pfam" id="PF01569">
    <property type="entry name" value="PAP2"/>
    <property type="match status" value="1"/>
</dbReference>
<keyword evidence="1" id="KW-1133">Transmembrane helix</keyword>
<dbReference type="Gene3D" id="1.20.144.10">
    <property type="entry name" value="Phosphatidic acid phosphatase type 2/haloperoxidase"/>
    <property type="match status" value="1"/>
</dbReference>
<name>A0A837NG37_LACPN</name>
<dbReference type="RefSeq" id="WP_003643181.1">
    <property type="nucleotide sequence ID" value="NZ_CP076824.1"/>
</dbReference>